<name>A0ABD1Q5R7_9LAMI</name>
<dbReference type="Pfam" id="PF04520">
    <property type="entry name" value="Senescence_reg"/>
    <property type="match status" value="1"/>
</dbReference>
<gene>
    <name evidence="3" type="ORF">Adt_39345</name>
</gene>
<evidence type="ECO:0000256" key="1">
    <source>
        <dbReference type="ARBA" id="ARBA00034773"/>
    </source>
</evidence>
<comment type="caution">
    <text evidence="3">The sequence shown here is derived from an EMBL/GenBank/DDBJ whole genome shotgun (WGS) entry which is preliminary data.</text>
</comment>
<proteinExistence type="inferred from homology"/>
<feature type="region of interest" description="Disordered" evidence="2">
    <location>
        <begin position="40"/>
        <end position="113"/>
    </location>
</feature>
<accession>A0ABD1Q5R7</accession>
<evidence type="ECO:0000313" key="4">
    <source>
        <dbReference type="Proteomes" id="UP001604336"/>
    </source>
</evidence>
<keyword evidence="4" id="KW-1185">Reference proteome</keyword>
<dbReference type="InterPro" id="IPR007608">
    <property type="entry name" value="Senescence_reg_S40"/>
</dbReference>
<dbReference type="GO" id="GO:0010150">
    <property type="term" value="P:leaf senescence"/>
    <property type="evidence" value="ECO:0007669"/>
    <property type="project" value="UniProtKB-ARBA"/>
</dbReference>
<reference evidence="4" key="1">
    <citation type="submission" date="2024-07" db="EMBL/GenBank/DDBJ databases">
        <title>Two chromosome-level genome assemblies of Korean endemic species Abeliophyllum distichum and Forsythia ovata (Oleaceae).</title>
        <authorList>
            <person name="Jang H."/>
        </authorList>
    </citation>
    <scope>NUCLEOTIDE SEQUENCE [LARGE SCALE GENOMIC DNA]</scope>
</reference>
<evidence type="ECO:0000313" key="3">
    <source>
        <dbReference type="EMBL" id="KAL2471209.1"/>
    </source>
</evidence>
<dbReference type="PANTHER" id="PTHR46525:SF2">
    <property type="entry name" value="EMB|CAB72159.1"/>
    <property type="match status" value="1"/>
</dbReference>
<feature type="compositionally biased region" description="Basic and acidic residues" evidence="2">
    <location>
        <begin position="79"/>
        <end position="93"/>
    </location>
</feature>
<dbReference type="PANTHER" id="PTHR46525">
    <property type="entry name" value="EMB|CAB72159.1"/>
    <property type="match status" value="1"/>
</dbReference>
<organism evidence="3 4">
    <name type="scientific">Abeliophyllum distichum</name>
    <dbReference type="NCBI Taxonomy" id="126358"/>
    <lineage>
        <taxon>Eukaryota</taxon>
        <taxon>Viridiplantae</taxon>
        <taxon>Streptophyta</taxon>
        <taxon>Embryophyta</taxon>
        <taxon>Tracheophyta</taxon>
        <taxon>Spermatophyta</taxon>
        <taxon>Magnoliopsida</taxon>
        <taxon>eudicotyledons</taxon>
        <taxon>Gunneridae</taxon>
        <taxon>Pentapetalae</taxon>
        <taxon>asterids</taxon>
        <taxon>lamiids</taxon>
        <taxon>Lamiales</taxon>
        <taxon>Oleaceae</taxon>
        <taxon>Forsythieae</taxon>
        <taxon>Abeliophyllum</taxon>
    </lineage>
</organism>
<protein>
    <submittedName>
        <fullName evidence="3">Uncharacterized protein</fullName>
    </submittedName>
</protein>
<dbReference type="EMBL" id="JBFOLK010000012">
    <property type="protein sequence ID" value="KAL2471209.1"/>
    <property type="molecule type" value="Genomic_DNA"/>
</dbReference>
<dbReference type="AlphaFoldDB" id="A0ABD1Q5R7"/>
<evidence type="ECO:0000256" key="2">
    <source>
        <dbReference type="SAM" id="MobiDB-lite"/>
    </source>
</evidence>
<dbReference type="Proteomes" id="UP001604336">
    <property type="component" value="Unassembled WGS sequence"/>
</dbReference>
<feature type="compositionally biased region" description="Acidic residues" evidence="2">
    <location>
        <begin position="94"/>
        <end position="105"/>
    </location>
</feature>
<sequence>MAASKTYFARANYRFLPTDQTLTKGSTMFEFDESEVWNSEARSASPEFRKASSRISRKSSSIVGDGPSSLPVSVPDWSKILKEEYRENRRQDSNNDDYDEDEYEENGNRIPPHEFLARQMARTRNGLFLCARRDWEDAQGKRSQYG</sequence>
<comment type="similarity">
    <text evidence="1">Belongs to the senescence regulator S40 family.</text>
</comment>